<proteinExistence type="predicted"/>
<keyword evidence="1" id="KW-0812">Transmembrane</keyword>
<dbReference type="Proteomes" id="UP000184204">
    <property type="component" value="Unassembled WGS sequence"/>
</dbReference>
<evidence type="ECO:0000313" key="4">
    <source>
        <dbReference type="Proteomes" id="UP000068026"/>
    </source>
</evidence>
<evidence type="ECO:0000313" key="5">
    <source>
        <dbReference type="Proteomes" id="UP000184204"/>
    </source>
</evidence>
<feature type="transmembrane region" description="Helical" evidence="1">
    <location>
        <begin position="6"/>
        <end position="22"/>
    </location>
</feature>
<keyword evidence="1" id="KW-1133">Transmembrane helix</keyword>
<accession>A0A110A7N7</accession>
<keyword evidence="4" id="KW-1185">Reference proteome</keyword>
<dbReference type="EMBL" id="CP014223">
    <property type="protein sequence ID" value="AMJ42048.1"/>
    <property type="molecule type" value="Genomic_DNA"/>
</dbReference>
<evidence type="ECO:0000256" key="1">
    <source>
        <dbReference type="SAM" id="Phobius"/>
    </source>
</evidence>
<evidence type="ECO:0000313" key="3">
    <source>
        <dbReference type="EMBL" id="SHE50286.1"/>
    </source>
</evidence>
<dbReference type="KEGG" id="cpro:CPRO_25000"/>
<dbReference type="AlphaFoldDB" id="A0A110A7N7"/>
<dbReference type="EMBL" id="FQUA01000003">
    <property type="protein sequence ID" value="SHE50286.1"/>
    <property type="molecule type" value="Genomic_DNA"/>
</dbReference>
<gene>
    <name evidence="2" type="ORF">CPRO_25000</name>
    <name evidence="3" type="ORF">SAMN02745151_00869</name>
</gene>
<reference evidence="3" key="3">
    <citation type="submission" date="2016-11" db="EMBL/GenBank/DDBJ databases">
        <authorList>
            <person name="Varghese N."/>
            <person name="Submissions S."/>
        </authorList>
    </citation>
    <scope>NUCLEOTIDE SEQUENCE</scope>
    <source>
        <strain evidence="3">DSM 1682</strain>
    </source>
</reference>
<protein>
    <submittedName>
        <fullName evidence="3">Uncharacterized protein</fullName>
    </submittedName>
</protein>
<evidence type="ECO:0000313" key="2">
    <source>
        <dbReference type="EMBL" id="AMJ42048.1"/>
    </source>
</evidence>
<organism evidence="3 5">
    <name type="scientific">Anaerotignum propionicum DSM 1682</name>
    <dbReference type="NCBI Taxonomy" id="991789"/>
    <lineage>
        <taxon>Bacteria</taxon>
        <taxon>Bacillati</taxon>
        <taxon>Bacillota</taxon>
        <taxon>Clostridia</taxon>
        <taxon>Lachnospirales</taxon>
        <taxon>Anaerotignaceae</taxon>
        <taxon>Anaerotignum</taxon>
    </lineage>
</organism>
<keyword evidence="1" id="KW-0472">Membrane</keyword>
<reference evidence="5" key="4">
    <citation type="submission" date="2016-11" db="EMBL/GenBank/DDBJ databases">
        <authorList>
            <person name="Jaros S."/>
            <person name="Januszkiewicz K."/>
            <person name="Wedrychowicz H."/>
        </authorList>
    </citation>
    <scope>NUCLEOTIDE SEQUENCE [LARGE SCALE GENOMIC DNA]</scope>
    <source>
        <strain evidence="5">DSM 1682</strain>
    </source>
</reference>
<dbReference type="RefSeq" id="WP_157881679.1">
    <property type="nucleotide sequence ID" value="NZ_CP014223.1"/>
</dbReference>
<name>A0A110A7N7_ANAPI</name>
<reference evidence="4" key="2">
    <citation type="submission" date="2016-01" db="EMBL/GenBank/DDBJ databases">
        <authorList>
            <person name="Poehlein A."/>
            <person name="Schlien K."/>
            <person name="Gottschalk G."/>
            <person name="Buckel W."/>
            <person name="Daniel R."/>
        </authorList>
    </citation>
    <scope>NUCLEOTIDE SEQUENCE [LARGE SCALE GENOMIC DNA]</scope>
    <source>
        <strain evidence="4">X2</strain>
    </source>
</reference>
<dbReference type="Proteomes" id="UP000068026">
    <property type="component" value="Chromosome"/>
</dbReference>
<reference evidence="2 4" key="1">
    <citation type="journal article" date="2016" name="Genome Announc.">
        <title>Complete Genome Sequence of the Amino Acid-Fermenting Clostridium propionicum X2 (DSM 1682).</title>
        <authorList>
            <person name="Poehlein A."/>
            <person name="Schlien K."/>
            <person name="Chowdhury N.P."/>
            <person name="Gottschalk G."/>
            <person name="Buckel W."/>
            <person name="Daniel R."/>
        </authorList>
    </citation>
    <scope>NUCLEOTIDE SEQUENCE [LARGE SCALE GENOMIC DNA]</scope>
    <source>
        <strain evidence="2 4">X2</strain>
    </source>
</reference>
<sequence length="48" mass="5169">MEDESVILIVLGVIIGLFANKIDRIAGNSKALSLLNIIILYGVLSKDI</sequence>